<name>A0A7S4IZ43_9EUKA</name>
<keyword evidence="2" id="KW-1133">Transmembrane helix</keyword>
<organism evidence="3">
    <name type="scientific">Prymnesium polylepis</name>
    <dbReference type="NCBI Taxonomy" id="72548"/>
    <lineage>
        <taxon>Eukaryota</taxon>
        <taxon>Haptista</taxon>
        <taxon>Haptophyta</taxon>
        <taxon>Prymnesiophyceae</taxon>
        <taxon>Prymnesiales</taxon>
        <taxon>Prymnesiaceae</taxon>
        <taxon>Prymnesium</taxon>
    </lineage>
</organism>
<feature type="transmembrane region" description="Helical" evidence="2">
    <location>
        <begin position="142"/>
        <end position="166"/>
    </location>
</feature>
<keyword evidence="2" id="KW-0472">Membrane</keyword>
<proteinExistence type="predicted"/>
<evidence type="ECO:0000256" key="2">
    <source>
        <dbReference type="SAM" id="Phobius"/>
    </source>
</evidence>
<dbReference type="AlphaFoldDB" id="A0A7S4IZ43"/>
<dbReference type="EMBL" id="HBKO01029708">
    <property type="protein sequence ID" value="CAE2243816.1"/>
    <property type="molecule type" value="Transcribed_RNA"/>
</dbReference>
<keyword evidence="2" id="KW-0812">Transmembrane</keyword>
<evidence type="ECO:0000313" key="3">
    <source>
        <dbReference type="EMBL" id="CAE2243816.1"/>
    </source>
</evidence>
<protein>
    <submittedName>
        <fullName evidence="3">Uncharacterized protein</fullName>
    </submittedName>
</protein>
<evidence type="ECO:0000256" key="1">
    <source>
        <dbReference type="SAM" id="MobiDB-lite"/>
    </source>
</evidence>
<feature type="region of interest" description="Disordered" evidence="1">
    <location>
        <begin position="478"/>
        <end position="527"/>
    </location>
</feature>
<feature type="region of interest" description="Disordered" evidence="1">
    <location>
        <begin position="282"/>
        <end position="343"/>
    </location>
</feature>
<feature type="compositionally biased region" description="Acidic residues" evidence="1">
    <location>
        <begin position="326"/>
        <end position="340"/>
    </location>
</feature>
<sequence length="527" mass="59615">MPPDGPDDDDAAPSDLVEQQVNSFVPDYLELLRIRLSQVPRLSDGRRPHECVADKPIMTAACCDFLNMPTVPEARRASDLMRQDEQQRDAAMRNEGSLPLVFAMLLTSVYALLLGFVCVQPLQIFLSKLARALRRDEAERTWIFWLALLLGILLAGWMHTMIISLARSYRCFQLAPSGTCVEGTRRAGLAIYEFVGRYLGWPTPLEMAQRPLEERCQSTMHLWLGRLARRRFYDAIHRRRIGVHEAVALLEDLSNARDAKIREVANSSSRWLRGFDAATRRRKKKARERRRRAQVRRAQREHDEGDYAPPRPLPSSTHGGRRPTEGELELEEEEEAEDDEARLPGSLEQAEAFLSLEVHTDEPEDASSSVLWEAFDNAMPLPPMATDPAPVDSNYRLKDFSERARGDRSSTSVETVLKERGWKFVRKKKHIVYQRLIANGKRQVFTASATASDWRASRNQLAVLERFEDIADEMYHQAPRPRSQGNTSGANAGRSVLTNAPRDAGNAGNASGKRKGGKAKGHKLKRK</sequence>
<accession>A0A7S4IZ43</accession>
<feature type="compositionally biased region" description="Basic residues" evidence="1">
    <location>
        <begin position="282"/>
        <end position="297"/>
    </location>
</feature>
<feature type="transmembrane region" description="Helical" evidence="2">
    <location>
        <begin position="98"/>
        <end position="122"/>
    </location>
</feature>
<reference evidence="3" key="1">
    <citation type="submission" date="2021-01" db="EMBL/GenBank/DDBJ databases">
        <authorList>
            <person name="Corre E."/>
            <person name="Pelletier E."/>
            <person name="Niang G."/>
            <person name="Scheremetjew M."/>
            <person name="Finn R."/>
            <person name="Kale V."/>
            <person name="Holt S."/>
            <person name="Cochrane G."/>
            <person name="Meng A."/>
            <person name="Brown T."/>
            <person name="Cohen L."/>
        </authorList>
    </citation>
    <scope>NUCLEOTIDE SEQUENCE</scope>
    <source>
        <strain evidence="3">UIO037</strain>
    </source>
</reference>
<feature type="compositionally biased region" description="Basic residues" evidence="1">
    <location>
        <begin position="512"/>
        <end position="527"/>
    </location>
</feature>
<gene>
    <name evidence="3" type="ORF">CPOL0286_LOCUS13500</name>
</gene>